<dbReference type="Proteomes" id="UP000248544">
    <property type="component" value="Unassembled WGS sequence"/>
</dbReference>
<gene>
    <name evidence="2" type="ORF">C1I98_13470</name>
</gene>
<evidence type="ECO:0000313" key="3">
    <source>
        <dbReference type="Proteomes" id="UP000248544"/>
    </source>
</evidence>
<sequence length="187" mass="20081">MSHDDIRARLAAVEGIEWRVTREPGEEYYGDWLRVGPAMLMTTFSPGPRDAATTSQAEAVGDFIQHAAADLHRLLADLDHATATRAGIMPTTNSVYGPPPDLARGEAVRYLADAVEVQRPNGDIVRMDLVALADAAISAERAVAGLRGENAELRLRVAALEAQARRAERAGRILASTAEEELAGRDG</sequence>
<feature type="coiled-coil region" evidence="1">
    <location>
        <begin position="143"/>
        <end position="170"/>
    </location>
</feature>
<dbReference type="RefSeq" id="WP_111167510.1">
    <property type="nucleotide sequence ID" value="NZ_POUA01000086.1"/>
</dbReference>
<keyword evidence="1" id="KW-0175">Coiled coil</keyword>
<keyword evidence="3" id="KW-1185">Reference proteome</keyword>
<name>A0A2W2IAW6_9ACTN</name>
<dbReference type="AlphaFoldDB" id="A0A2W2IAW6"/>
<proteinExistence type="predicted"/>
<accession>A0A2W2IAW6</accession>
<reference evidence="2 3" key="1">
    <citation type="submission" date="2018-01" db="EMBL/GenBank/DDBJ databases">
        <title>Draft genome sequence of Sphaerisporangium sp. 7K107.</title>
        <authorList>
            <person name="Sahin N."/>
            <person name="Saygin H."/>
            <person name="Ay H."/>
        </authorList>
    </citation>
    <scope>NUCLEOTIDE SEQUENCE [LARGE SCALE GENOMIC DNA]</scope>
    <source>
        <strain evidence="2 3">7K107</strain>
    </source>
</reference>
<protein>
    <submittedName>
        <fullName evidence="2">Uncharacterized protein</fullName>
    </submittedName>
</protein>
<dbReference type="EMBL" id="POUA01000086">
    <property type="protein sequence ID" value="PZG47474.1"/>
    <property type="molecule type" value="Genomic_DNA"/>
</dbReference>
<evidence type="ECO:0000313" key="2">
    <source>
        <dbReference type="EMBL" id="PZG47474.1"/>
    </source>
</evidence>
<comment type="caution">
    <text evidence="2">The sequence shown here is derived from an EMBL/GenBank/DDBJ whole genome shotgun (WGS) entry which is preliminary data.</text>
</comment>
<evidence type="ECO:0000256" key="1">
    <source>
        <dbReference type="SAM" id="Coils"/>
    </source>
</evidence>
<organism evidence="2 3">
    <name type="scientific">Spongiactinospora gelatinilytica</name>
    <dbReference type="NCBI Taxonomy" id="2666298"/>
    <lineage>
        <taxon>Bacteria</taxon>
        <taxon>Bacillati</taxon>
        <taxon>Actinomycetota</taxon>
        <taxon>Actinomycetes</taxon>
        <taxon>Streptosporangiales</taxon>
        <taxon>Streptosporangiaceae</taxon>
        <taxon>Spongiactinospora</taxon>
    </lineage>
</organism>